<feature type="region of interest" description="Disordered" evidence="1">
    <location>
        <begin position="40"/>
        <end position="87"/>
    </location>
</feature>
<sequence>AEAEAAAAKKKRDGAIAGGVVGGVAFAGLLGGLLGGLLTTTQAPNGSRPGANGTSPGGPTPAGGTTVTTTAAATTPAPESETTVRAPGVVGTMMEAASVGATSIQLVKRHIAMGTPFRCFILQYSELFEAK</sequence>
<name>A0ABN9TVC2_9DINO</name>
<gene>
    <name evidence="3" type="ORF">PCOR1329_LOCUS42650</name>
</gene>
<feature type="compositionally biased region" description="Low complexity" evidence="1">
    <location>
        <begin position="62"/>
        <end position="84"/>
    </location>
</feature>
<dbReference type="Proteomes" id="UP001189429">
    <property type="component" value="Unassembled WGS sequence"/>
</dbReference>
<evidence type="ECO:0000313" key="4">
    <source>
        <dbReference type="Proteomes" id="UP001189429"/>
    </source>
</evidence>
<feature type="transmembrane region" description="Helical" evidence="2">
    <location>
        <begin position="15"/>
        <end position="38"/>
    </location>
</feature>
<reference evidence="3" key="1">
    <citation type="submission" date="2023-10" db="EMBL/GenBank/DDBJ databases">
        <authorList>
            <person name="Chen Y."/>
            <person name="Shah S."/>
            <person name="Dougan E. K."/>
            <person name="Thang M."/>
            <person name="Chan C."/>
        </authorList>
    </citation>
    <scope>NUCLEOTIDE SEQUENCE [LARGE SCALE GENOMIC DNA]</scope>
</reference>
<evidence type="ECO:0000256" key="1">
    <source>
        <dbReference type="SAM" id="MobiDB-lite"/>
    </source>
</evidence>
<feature type="non-terminal residue" evidence="3">
    <location>
        <position position="1"/>
    </location>
</feature>
<dbReference type="EMBL" id="CAUYUJ010015125">
    <property type="protein sequence ID" value="CAK0850192.1"/>
    <property type="molecule type" value="Genomic_DNA"/>
</dbReference>
<comment type="caution">
    <text evidence="3">The sequence shown here is derived from an EMBL/GenBank/DDBJ whole genome shotgun (WGS) entry which is preliminary data.</text>
</comment>
<keyword evidence="2" id="KW-1133">Transmembrane helix</keyword>
<accession>A0ABN9TVC2</accession>
<keyword evidence="4" id="KW-1185">Reference proteome</keyword>
<proteinExistence type="predicted"/>
<keyword evidence="2" id="KW-0812">Transmembrane</keyword>
<organism evidence="3 4">
    <name type="scientific">Prorocentrum cordatum</name>
    <dbReference type="NCBI Taxonomy" id="2364126"/>
    <lineage>
        <taxon>Eukaryota</taxon>
        <taxon>Sar</taxon>
        <taxon>Alveolata</taxon>
        <taxon>Dinophyceae</taxon>
        <taxon>Prorocentrales</taxon>
        <taxon>Prorocentraceae</taxon>
        <taxon>Prorocentrum</taxon>
    </lineage>
</organism>
<protein>
    <submittedName>
        <fullName evidence="3">Uncharacterized protein</fullName>
    </submittedName>
</protein>
<evidence type="ECO:0000313" key="3">
    <source>
        <dbReference type="EMBL" id="CAK0850192.1"/>
    </source>
</evidence>
<evidence type="ECO:0000256" key="2">
    <source>
        <dbReference type="SAM" id="Phobius"/>
    </source>
</evidence>
<keyword evidence="2" id="KW-0472">Membrane</keyword>